<keyword evidence="7" id="KW-0653">Protein transport</keyword>
<name>A0A9D0YPT3_AQUAO</name>
<evidence type="ECO:0000313" key="13">
    <source>
        <dbReference type="Proteomes" id="UP000606463"/>
    </source>
</evidence>
<comment type="similarity">
    <text evidence="2">Belongs to the YajC family.</text>
</comment>
<keyword evidence="4" id="KW-0813">Transport</keyword>
<accession>A0A9D0YPT3</accession>
<evidence type="ECO:0000256" key="5">
    <source>
        <dbReference type="ARBA" id="ARBA00022475"/>
    </source>
</evidence>
<dbReference type="InterPro" id="IPR003849">
    <property type="entry name" value="Preprotein_translocase_YajC"/>
</dbReference>
<dbReference type="GO" id="GO:0015031">
    <property type="term" value="P:protein transport"/>
    <property type="evidence" value="ECO:0007669"/>
    <property type="project" value="UniProtKB-KW"/>
</dbReference>
<keyword evidence="8 11" id="KW-1133">Transmembrane helix</keyword>
<comment type="subcellular location">
    <subcellularLocation>
        <location evidence="1">Cell membrane</location>
        <topology evidence="1">Single-pass membrane protein</topology>
    </subcellularLocation>
</comment>
<proteinExistence type="inferred from homology"/>
<keyword evidence="6 11" id="KW-0812">Transmembrane</keyword>
<dbReference type="EMBL" id="DQVE01000051">
    <property type="protein sequence ID" value="HIP98688.1"/>
    <property type="molecule type" value="Genomic_DNA"/>
</dbReference>
<evidence type="ECO:0000256" key="7">
    <source>
        <dbReference type="ARBA" id="ARBA00022927"/>
    </source>
</evidence>
<keyword evidence="9" id="KW-0811">Translocation</keyword>
<keyword evidence="10 11" id="KW-0472">Membrane</keyword>
<keyword evidence="5" id="KW-1003">Cell membrane</keyword>
<evidence type="ECO:0000256" key="1">
    <source>
        <dbReference type="ARBA" id="ARBA00004162"/>
    </source>
</evidence>
<evidence type="ECO:0000256" key="3">
    <source>
        <dbReference type="ARBA" id="ARBA00014962"/>
    </source>
</evidence>
<comment type="caution">
    <text evidence="12">The sequence shown here is derived from an EMBL/GenBank/DDBJ whole genome shotgun (WGS) entry which is preliminary data.</text>
</comment>
<dbReference type="GO" id="GO:0005886">
    <property type="term" value="C:plasma membrane"/>
    <property type="evidence" value="ECO:0007669"/>
    <property type="project" value="UniProtKB-SubCell"/>
</dbReference>
<protein>
    <recommendedName>
        <fullName evidence="3">Sec translocon accessory complex subunit YajC</fullName>
    </recommendedName>
</protein>
<dbReference type="PRINTS" id="PR01853">
    <property type="entry name" value="YAJCTRNLCASE"/>
</dbReference>
<gene>
    <name evidence="12" type="primary">yajC</name>
    <name evidence="12" type="ORF">EYH37_04940</name>
</gene>
<dbReference type="NCBIfam" id="TIGR00739">
    <property type="entry name" value="yajC"/>
    <property type="match status" value="1"/>
</dbReference>
<dbReference type="AlphaFoldDB" id="A0A9D0YPT3"/>
<evidence type="ECO:0000256" key="9">
    <source>
        <dbReference type="ARBA" id="ARBA00023010"/>
    </source>
</evidence>
<reference evidence="12" key="1">
    <citation type="journal article" date="2020" name="ISME J.">
        <title>Gammaproteobacteria mediating utilization of methyl-, sulfur- and petroleum organic compounds in deep ocean hydrothermal plumes.</title>
        <authorList>
            <person name="Zhou Z."/>
            <person name="Liu Y."/>
            <person name="Pan J."/>
            <person name="Cron B.R."/>
            <person name="Toner B.M."/>
            <person name="Anantharaman K."/>
            <person name="Breier J.A."/>
            <person name="Dick G.J."/>
            <person name="Li M."/>
        </authorList>
    </citation>
    <scope>NUCLEOTIDE SEQUENCE</scope>
    <source>
        <strain evidence="12">SZUA-1501</strain>
    </source>
</reference>
<dbReference type="SMART" id="SM01323">
    <property type="entry name" value="YajC"/>
    <property type="match status" value="1"/>
</dbReference>
<dbReference type="PANTHER" id="PTHR33909">
    <property type="entry name" value="SEC TRANSLOCON ACCESSORY COMPLEX SUBUNIT YAJC"/>
    <property type="match status" value="1"/>
</dbReference>
<evidence type="ECO:0000256" key="2">
    <source>
        <dbReference type="ARBA" id="ARBA00006742"/>
    </source>
</evidence>
<feature type="transmembrane region" description="Helical" evidence="11">
    <location>
        <begin position="6"/>
        <end position="27"/>
    </location>
</feature>
<evidence type="ECO:0000256" key="4">
    <source>
        <dbReference type="ARBA" id="ARBA00022448"/>
    </source>
</evidence>
<evidence type="ECO:0000256" key="6">
    <source>
        <dbReference type="ARBA" id="ARBA00022692"/>
    </source>
</evidence>
<evidence type="ECO:0000256" key="11">
    <source>
        <dbReference type="SAM" id="Phobius"/>
    </source>
</evidence>
<organism evidence="12 13">
    <name type="scientific">Aquifex aeolicus</name>
    <dbReference type="NCBI Taxonomy" id="63363"/>
    <lineage>
        <taxon>Bacteria</taxon>
        <taxon>Pseudomonadati</taxon>
        <taxon>Aquificota</taxon>
        <taxon>Aquificia</taxon>
        <taxon>Aquificales</taxon>
        <taxon>Aquificaceae</taxon>
        <taxon>Aquifex</taxon>
    </lineage>
</organism>
<evidence type="ECO:0000256" key="8">
    <source>
        <dbReference type="ARBA" id="ARBA00022989"/>
    </source>
</evidence>
<sequence>MQGGGFGFLITNLLFFAIFIALFYFLLIRPERKRRQEHQRFLQNLKVGDKVITSAGIVGTVDKIEENYVVLKCEGTTKLKILKEHVIGYQPEYAIKK</sequence>
<dbReference type="Proteomes" id="UP000606463">
    <property type="component" value="Unassembled WGS sequence"/>
</dbReference>
<dbReference type="PANTHER" id="PTHR33909:SF1">
    <property type="entry name" value="SEC TRANSLOCON ACCESSORY COMPLEX SUBUNIT YAJC"/>
    <property type="match status" value="1"/>
</dbReference>
<dbReference type="Pfam" id="PF02699">
    <property type="entry name" value="YajC"/>
    <property type="match status" value="1"/>
</dbReference>
<evidence type="ECO:0000256" key="10">
    <source>
        <dbReference type="ARBA" id="ARBA00023136"/>
    </source>
</evidence>
<evidence type="ECO:0000313" key="12">
    <source>
        <dbReference type="EMBL" id="HIP98688.1"/>
    </source>
</evidence>